<name>A0A0L0VZ93_9BASI</name>
<evidence type="ECO:0000313" key="2">
    <source>
        <dbReference type="Proteomes" id="UP000054564"/>
    </source>
</evidence>
<protein>
    <submittedName>
        <fullName evidence="1">Uncharacterized protein</fullName>
    </submittedName>
</protein>
<dbReference type="AlphaFoldDB" id="A0A0L0VZ93"/>
<gene>
    <name evidence="1" type="ORF">PSTG_02083</name>
</gene>
<proteinExistence type="predicted"/>
<accession>A0A0L0VZ93</accession>
<evidence type="ECO:0000313" key="1">
    <source>
        <dbReference type="EMBL" id="KNF04596.1"/>
    </source>
</evidence>
<sequence length="279" mass="32072">MEVVSLPNGGIILIEQRLYLLSSDGLITQEILHLAQQAEDFVNALRKIRNWDVRCPYGKQSTGVIEHKGPFVLLPWKDKIPASSIFATRNRQKSFFGGQRGFKPEGRIQTVGRSPESHNTMVTNFDLKDQYLMVEHLDKIWALSLSLEMSYNKFISEPLQPPDYVDVVRTLKIWQFQKTANLSNLPNSQDETFGLNVKRMLELIWKMNLRLIESLGYATNGDIFVDPQDELKLEFVVLLTLSDAQESKKLYSQSPEPKNKTYVQRCGLKDLPLYLLHKS</sequence>
<dbReference type="EMBL" id="AJIL01000011">
    <property type="protein sequence ID" value="KNF04596.1"/>
    <property type="molecule type" value="Genomic_DNA"/>
</dbReference>
<keyword evidence="2" id="KW-1185">Reference proteome</keyword>
<comment type="caution">
    <text evidence="1">The sequence shown here is derived from an EMBL/GenBank/DDBJ whole genome shotgun (WGS) entry which is preliminary data.</text>
</comment>
<reference evidence="2" key="1">
    <citation type="submission" date="2014-03" db="EMBL/GenBank/DDBJ databases">
        <title>The Genome Sequence of Puccinia striiformis f. sp. tritici PST-78.</title>
        <authorList>
            <consortium name="The Broad Institute Genome Sequencing Platform"/>
            <person name="Cuomo C."/>
            <person name="Hulbert S."/>
            <person name="Chen X."/>
            <person name="Walker B."/>
            <person name="Young S.K."/>
            <person name="Zeng Q."/>
            <person name="Gargeya S."/>
            <person name="Fitzgerald M."/>
            <person name="Haas B."/>
            <person name="Abouelleil A."/>
            <person name="Alvarado L."/>
            <person name="Arachchi H.M."/>
            <person name="Berlin A.M."/>
            <person name="Chapman S.B."/>
            <person name="Goldberg J."/>
            <person name="Griggs A."/>
            <person name="Gujja S."/>
            <person name="Hansen M."/>
            <person name="Howarth C."/>
            <person name="Imamovic A."/>
            <person name="Larimer J."/>
            <person name="McCowan C."/>
            <person name="Montmayeur A."/>
            <person name="Murphy C."/>
            <person name="Neiman D."/>
            <person name="Pearson M."/>
            <person name="Priest M."/>
            <person name="Roberts A."/>
            <person name="Saif S."/>
            <person name="Shea T."/>
            <person name="Sisk P."/>
            <person name="Sykes S."/>
            <person name="Wortman J."/>
            <person name="Nusbaum C."/>
            <person name="Birren B."/>
        </authorList>
    </citation>
    <scope>NUCLEOTIDE SEQUENCE [LARGE SCALE GENOMIC DNA]</scope>
    <source>
        <strain evidence="2">race PST-78</strain>
    </source>
</reference>
<dbReference type="Proteomes" id="UP000054564">
    <property type="component" value="Unassembled WGS sequence"/>
</dbReference>
<organism evidence="1 2">
    <name type="scientific">Puccinia striiformis f. sp. tritici PST-78</name>
    <dbReference type="NCBI Taxonomy" id="1165861"/>
    <lineage>
        <taxon>Eukaryota</taxon>
        <taxon>Fungi</taxon>
        <taxon>Dikarya</taxon>
        <taxon>Basidiomycota</taxon>
        <taxon>Pucciniomycotina</taxon>
        <taxon>Pucciniomycetes</taxon>
        <taxon>Pucciniales</taxon>
        <taxon>Pucciniaceae</taxon>
        <taxon>Puccinia</taxon>
    </lineage>
</organism>